<evidence type="ECO:0000259" key="9">
    <source>
        <dbReference type="Pfam" id="PF01488"/>
    </source>
</evidence>
<dbReference type="InterPro" id="IPR013708">
    <property type="entry name" value="Shikimate_DH-bd_N"/>
</dbReference>
<feature type="binding site" evidence="8">
    <location>
        <position position="102"/>
    </location>
    <ligand>
        <name>shikimate</name>
        <dbReference type="ChEBI" id="CHEBI:36208"/>
    </ligand>
</feature>
<feature type="binding site" evidence="8">
    <location>
        <position position="222"/>
    </location>
    <ligand>
        <name>shikimate</name>
        <dbReference type="ChEBI" id="CHEBI:36208"/>
    </ligand>
</feature>
<dbReference type="FunFam" id="3.40.50.10860:FF:000004">
    <property type="entry name" value="Quinate/shikimate dehydrogenase"/>
    <property type="match status" value="1"/>
</dbReference>
<feature type="binding site" evidence="8">
    <location>
        <position position="87"/>
    </location>
    <ligand>
        <name>shikimate</name>
        <dbReference type="ChEBI" id="CHEBI:36208"/>
    </ligand>
</feature>
<dbReference type="NCBIfam" id="NF001310">
    <property type="entry name" value="PRK00258.1-2"/>
    <property type="match status" value="1"/>
</dbReference>
<dbReference type="SUPFAM" id="SSF51735">
    <property type="entry name" value="NAD(P)-binding Rossmann-fold domains"/>
    <property type="match status" value="1"/>
</dbReference>
<evidence type="ECO:0000313" key="13">
    <source>
        <dbReference type="Proteomes" id="UP000678228"/>
    </source>
</evidence>
<evidence type="ECO:0000259" key="11">
    <source>
        <dbReference type="Pfam" id="PF18317"/>
    </source>
</evidence>
<dbReference type="Pfam" id="PF08501">
    <property type="entry name" value="Shikimate_dh_N"/>
    <property type="match status" value="1"/>
</dbReference>
<dbReference type="Pfam" id="PF18317">
    <property type="entry name" value="SDH_C"/>
    <property type="match status" value="1"/>
</dbReference>
<comment type="pathway">
    <text evidence="1 8">Metabolic intermediate biosynthesis; chorismate biosynthesis; chorismate from D-erythrose 4-phosphate and phosphoenolpyruvate: step 4/7.</text>
</comment>
<feature type="binding site" evidence="8">
    <location>
        <begin position="151"/>
        <end position="156"/>
    </location>
    <ligand>
        <name>NADP(+)</name>
        <dbReference type="ChEBI" id="CHEBI:58349"/>
    </ligand>
</feature>
<dbReference type="PANTHER" id="PTHR21089">
    <property type="entry name" value="SHIKIMATE DEHYDROGENASE"/>
    <property type="match status" value="1"/>
</dbReference>
<dbReference type="HAMAP" id="MF_00222">
    <property type="entry name" value="Shikimate_DH_AroE"/>
    <property type="match status" value="1"/>
</dbReference>
<keyword evidence="6 8" id="KW-0057">Aromatic amino acid biosynthesis</keyword>
<comment type="similarity">
    <text evidence="8">Belongs to the shikimate dehydrogenase family.</text>
</comment>
<dbReference type="InterPro" id="IPR006151">
    <property type="entry name" value="Shikm_DH/Glu-tRNA_Rdtase"/>
</dbReference>
<evidence type="ECO:0000256" key="3">
    <source>
        <dbReference type="ARBA" id="ARBA00022605"/>
    </source>
</evidence>
<dbReference type="NCBIfam" id="TIGR00507">
    <property type="entry name" value="aroE"/>
    <property type="match status" value="1"/>
</dbReference>
<dbReference type="GO" id="GO:0004764">
    <property type="term" value="F:shikimate 3-dehydrogenase (NADP+) activity"/>
    <property type="evidence" value="ECO:0007669"/>
    <property type="project" value="UniProtKB-UniRule"/>
</dbReference>
<feature type="active site" description="Proton acceptor" evidence="8">
    <location>
        <position position="66"/>
    </location>
</feature>
<gene>
    <name evidence="8" type="primary">aroE</name>
    <name evidence="12" type="ORF">J7W16_09345</name>
</gene>
<dbReference type="GO" id="GO:0050661">
    <property type="term" value="F:NADP binding"/>
    <property type="evidence" value="ECO:0007669"/>
    <property type="project" value="InterPro"/>
</dbReference>
<evidence type="ECO:0000256" key="2">
    <source>
        <dbReference type="ARBA" id="ARBA00012962"/>
    </source>
</evidence>
<dbReference type="AlphaFoldDB" id="A0A940WT83"/>
<accession>A0A940WT83</accession>
<keyword evidence="3 8" id="KW-0028">Amino-acid biosynthesis</keyword>
<evidence type="ECO:0000256" key="6">
    <source>
        <dbReference type="ARBA" id="ARBA00023141"/>
    </source>
</evidence>
<evidence type="ECO:0000256" key="8">
    <source>
        <dbReference type="HAMAP-Rule" id="MF_00222"/>
    </source>
</evidence>
<reference evidence="12" key="1">
    <citation type="submission" date="2021-03" db="EMBL/GenBank/DDBJ databases">
        <title>Bacillus suaedae sp. nov., isolated from Suaeda aralocaspica.</title>
        <authorList>
            <person name="Lei R.F.R."/>
        </authorList>
    </citation>
    <scope>NUCLEOTIDE SEQUENCE</scope>
    <source>
        <strain evidence="12">YZJH907-2</strain>
    </source>
</reference>
<feature type="binding site" evidence="8">
    <location>
        <position position="78"/>
    </location>
    <ligand>
        <name>NADP(+)</name>
        <dbReference type="ChEBI" id="CHEBI:58349"/>
    </ligand>
</feature>
<feature type="binding site" evidence="8">
    <location>
        <begin position="15"/>
        <end position="17"/>
    </location>
    <ligand>
        <name>shikimate</name>
        <dbReference type="ChEBI" id="CHEBI:36208"/>
    </ligand>
</feature>
<evidence type="ECO:0000256" key="4">
    <source>
        <dbReference type="ARBA" id="ARBA00022857"/>
    </source>
</evidence>
<sequence>MNKLYGLLGHPVGHSMSPLIHNDAFKALDIDATYQAFDVHPSQLKEAVDGIRALGLSGCNVTVPHKVAVMEFLDEVDEEARLIGAVNTIVNENGKLKGYNTDGRGYVESLLEQAQTNLSNKRILLVGAGGAARGVLVALLKEGIAHVSITNRTLEKAKPLLAIANELQTDAALIRLDEAESLLNQFDVIINTTSVGMSPNISDTPLSIHSLKQGVIVSDLIYNPLETLFLQEASQQGAEIANGVAMFVNQAALSFEYWTGIRPDRKKMEQLVLRQLGGNETC</sequence>
<keyword evidence="5 8" id="KW-0560">Oxidoreductase</keyword>
<comment type="caution">
    <text evidence="12">The sequence shown here is derived from an EMBL/GenBank/DDBJ whole genome shotgun (WGS) entry which is preliminary data.</text>
</comment>
<feature type="domain" description="Shikimate dehydrogenase substrate binding N-terminal" evidence="10">
    <location>
        <begin position="7"/>
        <end position="89"/>
    </location>
</feature>
<dbReference type="GO" id="GO:0009423">
    <property type="term" value="P:chorismate biosynthetic process"/>
    <property type="evidence" value="ECO:0007669"/>
    <property type="project" value="UniProtKB-UniRule"/>
</dbReference>
<feature type="binding site" evidence="8">
    <location>
        <begin position="127"/>
        <end position="131"/>
    </location>
    <ligand>
        <name>NADP(+)</name>
        <dbReference type="ChEBI" id="CHEBI:58349"/>
    </ligand>
</feature>
<organism evidence="12 13">
    <name type="scientific">Halalkalibacter suaedae</name>
    <dbReference type="NCBI Taxonomy" id="2822140"/>
    <lineage>
        <taxon>Bacteria</taxon>
        <taxon>Bacillati</taxon>
        <taxon>Bacillota</taxon>
        <taxon>Bacilli</taxon>
        <taxon>Bacillales</taxon>
        <taxon>Bacillaceae</taxon>
        <taxon>Halalkalibacter</taxon>
    </lineage>
</organism>
<dbReference type="Pfam" id="PF01488">
    <property type="entry name" value="Shikimate_DH"/>
    <property type="match status" value="1"/>
</dbReference>
<dbReference type="EC" id="1.1.1.25" evidence="2 8"/>
<name>A0A940WT83_9BACI</name>
<dbReference type="RefSeq" id="WP_210597024.1">
    <property type="nucleotide sequence ID" value="NZ_JAGKSQ010000003.1"/>
</dbReference>
<dbReference type="GO" id="GO:0005829">
    <property type="term" value="C:cytosol"/>
    <property type="evidence" value="ECO:0007669"/>
    <property type="project" value="TreeGrafter"/>
</dbReference>
<feature type="domain" description="SDH C-terminal" evidence="11">
    <location>
        <begin position="243"/>
        <end position="273"/>
    </location>
</feature>
<evidence type="ECO:0000259" key="10">
    <source>
        <dbReference type="Pfam" id="PF08501"/>
    </source>
</evidence>
<evidence type="ECO:0000256" key="1">
    <source>
        <dbReference type="ARBA" id="ARBA00004871"/>
    </source>
</evidence>
<comment type="catalytic activity">
    <reaction evidence="7 8">
        <text>shikimate + NADP(+) = 3-dehydroshikimate + NADPH + H(+)</text>
        <dbReference type="Rhea" id="RHEA:17737"/>
        <dbReference type="ChEBI" id="CHEBI:15378"/>
        <dbReference type="ChEBI" id="CHEBI:16630"/>
        <dbReference type="ChEBI" id="CHEBI:36208"/>
        <dbReference type="ChEBI" id="CHEBI:57783"/>
        <dbReference type="ChEBI" id="CHEBI:58349"/>
        <dbReference type="EC" id="1.1.1.25"/>
    </reaction>
</comment>
<evidence type="ECO:0000313" key="12">
    <source>
        <dbReference type="EMBL" id="MBP3951338.1"/>
    </source>
</evidence>
<dbReference type="CDD" id="cd01065">
    <property type="entry name" value="NAD_bind_Shikimate_DH"/>
    <property type="match status" value="1"/>
</dbReference>
<dbReference type="InterPro" id="IPR022893">
    <property type="entry name" value="Shikimate_DH_fam"/>
</dbReference>
<dbReference type="NCBIfam" id="NF001319">
    <property type="entry name" value="PRK00258.3-3"/>
    <property type="match status" value="1"/>
</dbReference>
<dbReference type="InterPro" id="IPR046346">
    <property type="entry name" value="Aminoacid_DH-like_N_sf"/>
</dbReference>
<evidence type="ECO:0000256" key="7">
    <source>
        <dbReference type="ARBA" id="ARBA00049442"/>
    </source>
</evidence>
<feature type="binding site" evidence="8">
    <location>
        <position position="220"/>
    </location>
    <ligand>
        <name>NADP(+)</name>
        <dbReference type="ChEBI" id="CHEBI:58349"/>
    </ligand>
</feature>
<dbReference type="GO" id="GO:0019632">
    <property type="term" value="P:shikimate metabolic process"/>
    <property type="evidence" value="ECO:0007669"/>
    <property type="project" value="InterPro"/>
</dbReference>
<dbReference type="GO" id="GO:0008652">
    <property type="term" value="P:amino acid biosynthetic process"/>
    <property type="evidence" value="ECO:0007669"/>
    <property type="project" value="UniProtKB-KW"/>
</dbReference>
<comment type="subunit">
    <text evidence="8">Homodimer.</text>
</comment>
<evidence type="ECO:0000256" key="5">
    <source>
        <dbReference type="ARBA" id="ARBA00023002"/>
    </source>
</evidence>
<dbReference type="Gene3D" id="3.40.50.10860">
    <property type="entry name" value="Leucine Dehydrogenase, chain A, domain 1"/>
    <property type="match status" value="1"/>
</dbReference>
<dbReference type="EMBL" id="JAGKSQ010000003">
    <property type="protein sequence ID" value="MBP3951338.1"/>
    <property type="molecule type" value="Genomic_DNA"/>
</dbReference>
<dbReference type="GO" id="GO:0009073">
    <property type="term" value="P:aromatic amino acid family biosynthetic process"/>
    <property type="evidence" value="ECO:0007669"/>
    <property type="project" value="UniProtKB-KW"/>
</dbReference>
<feature type="domain" description="Quinate/shikimate 5-dehydrogenase/glutamyl-tRNA reductase" evidence="9">
    <location>
        <begin position="112"/>
        <end position="194"/>
    </location>
</feature>
<dbReference type="SUPFAM" id="SSF53223">
    <property type="entry name" value="Aminoacid dehydrogenase-like, N-terminal domain"/>
    <property type="match status" value="1"/>
</dbReference>
<dbReference type="Proteomes" id="UP000678228">
    <property type="component" value="Unassembled WGS sequence"/>
</dbReference>
<comment type="function">
    <text evidence="8">Involved in the biosynthesis of the chorismate, which leads to the biosynthesis of aromatic amino acids. Catalyzes the reversible NADPH linked reduction of 3-dehydroshikimate (DHSA) to yield shikimate (SA).</text>
</comment>
<dbReference type="Gene3D" id="3.40.50.720">
    <property type="entry name" value="NAD(P)-binding Rossmann-like Domain"/>
    <property type="match status" value="1"/>
</dbReference>
<proteinExistence type="inferred from homology"/>
<dbReference type="InterPro" id="IPR011342">
    <property type="entry name" value="Shikimate_DH"/>
</dbReference>
<feature type="binding site" evidence="8">
    <location>
        <position position="243"/>
    </location>
    <ligand>
        <name>NADP(+)</name>
        <dbReference type="ChEBI" id="CHEBI:58349"/>
    </ligand>
</feature>
<keyword evidence="13" id="KW-1185">Reference proteome</keyword>
<feature type="binding site" evidence="8">
    <location>
        <position position="250"/>
    </location>
    <ligand>
        <name>shikimate</name>
        <dbReference type="ChEBI" id="CHEBI:36208"/>
    </ligand>
</feature>
<feature type="binding site" evidence="8">
    <location>
        <position position="62"/>
    </location>
    <ligand>
        <name>shikimate</name>
        <dbReference type="ChEBI" id="CHEBI:36208"/>
    </ligand>
</feature>
<dbReference type="InterPro" id="IPR036291">
    <property type="entry name" value="NAD(P)-bd_dom_sf"/>
</dbReference>
<protein>
    <recommendedName>
        <fullName evidence="2 8">Shikimate dehydrogenase (NADP(+))</fullName>
        <shortName evidence="8">SDH</shortName>
        <ecNumber evidence="2 8">1.1.1.25</ecNumber>
    </recommendedName>
</protein>
<keyword evidence="4 8" id="KW-0521">NADP</keyword>
<dbReference type="PANTHER" id="PTHR21089:SF1">
    <property type="entry name" value="BIFUNCTIONAL 3-DEHYDROQUINATE DEHYDRATASE_SHIKIMATE DEHYDROGENASE, CHLOROPLASTIC"/>
    <property type="match status" value="1"/>
</dbReference>
<dbReference type="InterPro" id="IPR041121">
    <property type="entry name" value="SDH_C"/>
</dbReference>